<dbReference type="PANTHER" id="PTHR43820">
    <property type="entry name" value="HIGH-AFFINITY BRANCHED-CHAIN AMINO ACID TRANSPORT ATP-BINDING PROTEIN LIVF"/>
    <property type="match status" value="1"/>
</dbReference>
<evidence type="ECO:0000259" key="6">
    <source>
        <dbReference type="PROSITE" id="PS50893"/>
    </source>
</evidence>
<keyword evidence="4 7" id="KW-0067">ATP-binding</keyword>
<dbReference type="SMART" id="SM00382">
    <property type="entry name" value="AAA"/>
    <property type="match status" value="1"/>
</dbReference>
<protein>
    <submittedName>
        <fullName evidence="7">High-affinity branched-chain amino acid transport ATP-binding protein LivF</fullName>
    </submittedName>
</protein>
<evidence type="ECO:0000256" key="5">
    <source>
        <dbReference type="ARBA" id="ARBA00022970"/>
    </source>
</evidence>
<evidence type="ECO:0000256" key="2">
    <source>
        <dbReference type="ARBA" id="ARBA00022448"/>
    </source>
</evidence>
<proteinExistence type="inferred from homology"/>
<dbReference type="InterPro" id="IPR027417">
    <property type="entry name" value="P-loop_NTPase"/>
</dbReference>
<dbReference type="AlphaFoldDB" id="A0A1A8T9W5"/>
<sequence>MISINNVDQLYGGTQILWGLDLTIKPGSITCIMGRNGVGKTTLLKAIMGLLPIQSGEITMDGEVLNKQSAEKRAYAGIGYVPQGRDIFPMLTVEENLRIGLPVRSKRAKDSLQGTLKDSPKDIPDKIFELFPVLKDMLHRRGGDLSGGQQQQLAIGRALVIEPKVLILDEPNEGIQPNIVKQIGDVILKLNKEENLTVILVEQKLGFAKRVGKEFRLMEKGRIVASDDMDKLDEKLIKQYLAV</sequence>
<dbReference type="PROSITE" id="PS50893">
    <property type="entry name" value="ABC_TRANSPORTER_2"/>
    <property type="match status" value="1"/>
</dbReference>
<dbReference type="CDD" id="cd03224">
    <property type="entry name" value="ABC_TM1139_LivF_branched"/>
    <property type="match status" value="1"/>
</dbReference>
<evidence type="ECO:0000256" key="3">
    <source>
        <dbReference type="ARBA" id="ARBA00022741"/>
    </source>
</evidence>
<dbReference type="Gene3D" id="3.40.50.300">
    <property type="entry name" value="P-loop containing nucleotide triphosphate hydrolases"/>
    <property type="match status" value="1"/>
</dbReference>
<keyword evidence="3" id="KW-0547">Nucleotide-binding</keyword>
<dbReference type="RefSeq" id="WP_067013678.1">
    <property type="nucleotide sequence ID" value="NZ_FLOB01000002.1"/>
</dbReference>
<feature type="domain" description="ABC transporter" evidence="6">
    <location>
        <begin position="2"/>
        <end position="243"/>
    </location>
</feature>
<dbReference type="NCBIfam" id="TIGR03410">
    <property type="entry name" value="urea_trans_UrtE"/>
    <property type="match status" value="1"/>
</dbReference>
<dbReference type="GO" id="GO:0015658">
    <property type="term" value="F:branched-chain amino acid transmembrane transporter activity"/>
    <property type="evidence" value="ECO:0007669"/>
    <property type="project" value="TreeGrafter"/>
</dbReference>
<dbReference type="GO" id="GO:0016887">
    <property type="term" value="F:ATP hydrolysis activity"/>
    <property type="evidence" value="ECO:0007669"/>
    <property type="project" value="InterPro"/>
</dbReference>
<dbReference type="InterPro" id="IPR052156">
    <property type="entry name" value="BCAA_Transport_ATP-bd_LivF"/>
</dbReference>
<keyword evidence="2" id="KW-0813">Transport</keyword>
<dbReference type="SUPFAM" id="SSF52540">
    <property type="entry name" value="P-loop containing nucleoside triphosphate hydrolases"/>
    <property type="match status" value="1"/>
</dbReference>
<comment type="similarity">
    <text evidence="1">Belongs to the ABC transporter superfamily.</text>
</comment>
<dbReference type="InterPro" id="IPR017780">
    <property type="entry name" value="ABC_transptr_urea_ATP-bd_UrtE"/>
</dbReference>
<dbReference type="InterPro" id="IPR003593">
    <property type="entry name" value="AAA+_ATPase"/>
</dbReference>
<reference evidence="7 8" key="1">
    <citation type="submission" date="2016-06" db="EMBL/GenBank/DDBJ databases">
        <authorList>
            <person name="Kjaerup R.B."/>
            <person name="Dalgaard T.S."/>
            <person name="Juul-Madsen H.R."/>
        </authorList>
    </citation>
    <scope>NUCLEOTIDE SEQUENCE [LARGE SCALE GENOMIC DNA]</scope>
    <source>
        <strain evidence="7 8">CECT 8886</strain>
    </source>
</reference>
<keyword evidence="8" id="KW-1185">Reference proteome</keyword>
<dbReference type="InterPro" id="IPR003439">
    <property type="entry name" value="ABC_transporter-like_ATP-bd"/>
</dbReference>
<evidence type="ECO:0000256" key="4">
    <source>
        <dbReference type="ARBA" id="ARBA00022840"/>
    </source>
</evidence>
<dbReference type="Proteomes" id="UP000092544">
    <property type="component" value="Unassembled WGS sequence"/>
</dbReference>
<dbReference type="EMBL" id="FLOB01000002">
    <property type="protein sequence ID" value="SBS28441.1"/>
    <property type="molecule type" value="Genomic_DNA"/>
</dbReference>
<evidence type="ECO:0000256" key="1">
    <source>
        <dbReference type="ARBA" id="ARBA00005417"/>
    </source>
</evidence>
<evidence type="ECO:0000313" key="7">
    <source>
        <dbReference type="EMBL" id="SBS28441.1"/>
    </source>
</evidence>
<dbReference type="PANTHER" id="PTHR43820:SF5">
    <property type="entry name" value="HIGH-AFFINITY BRANCHED-CHAIN AMINO ACID TRANSPORT ATP-BINDING PROTEIN"/>
    <property type="match status" value="1"/>
</dbReference>
<organism evidence="7 8">
    <name type="scientific">Marinomonas spartinae</name>
    <dbReference type="NCBI Taxonomy" id="1792290"/>
    <lineage>
        <taxon>Bacteria</taxon>
        <taxon>Pseudomonadati</taxon>
        <taxon>Pseudomonadota</taxon>
        <taxon>Gammaproteobacteria</taxon>
        <taxon>Oceanospirillales</taxon>
        <taxon>Oceanospirillaceae</taxon>
        <taxon>Marinomonas</taxon>
    </lineage>
</organism>
<name>A0A1A8T9W5_9GAMM</name>
<dbReference type="GO" id="GO:0015807">
    <property type="term" value="P:L-amino acid transport"/>
    <property type="evidence" value="ECO:0007669"/>
    <property type="project" value="TreeGrafter"/>
</dbReference>
<dbReference type="STRING" id="1792290.MSP8886_01176"/>
<dbReference type="Pfam" id="PF00005">
    <property type="entry name" value="ABC_tran"/>
    <property type="match status" value="1"/>
</dbReference>
<dbReference type="GO" id="GO:0005524">
    <property type="term" value="F:ATP binding"/>
    <property type="evidence" value="ECO:0007669"/>
    <property type="project" value="UniProtKB-KW"/>
</dbReference>
<keyword evidence="5" id="KW-0029">Amino-acid transport</keyword>
<dbReference type="OrthoDB" id="9776369at2"/>
<gene>
    <name evidence="7" type="primary">livF_2</name>
    <name evidence="7" type="ORF">MSP8886_01176</name>
</gene>
<accession>A0A1A8T9W5</accession>
<evidence type="ECO:0000313" key="8">
    <source>
        <dbReference type="Proteomes" id="UP000092544"/>
    </source>
</evidence>